<feature type="compositionally biased region" description="Basic and acidic residues" evidence="1">
    <location>
        <begin position="64"/>
        <end position="75"/>
    </location>
</feature>
<evidence type="ECO:0000313" key="3">
    <source>
        <dbReference type="EMBL" id="MFC5722892.1"/>
    </source>
</evidence>
<feature type="signal peptide" evidence="2">
    <location>
        <begin position="1"/>
        <end position="20"/>
    </location>
</feature>
<gene>
    <name evidence="3" type="ORF">ACFP1Z_22250</name>
</gene>
<proteinExistence type="predicted"/>
<dbReference type="EMBL" id="JBHSPB010000014">
    <property type="protein sequence ID" value="MFC5722892.1"/>
    <property type="molecule type" value="Genomic_DNA"/>
</dbReference>
<sequence length="171" mass="17588">MKLVSVALALAAAAVLPATALTTAGGAAAAQPPVVQQTSTDPADQAAGHSPLCPAGQHTTDGARTGEPERDHDARPFPGTDGAAWNASPGPYPGSRPDGAGCAPGDDARLVPRGGMGAWTKSLRRTPADRMAQPSWADRFSARMPTARPSARPAEQRRRPACRCASFVRMA</sequence>
<reference evidence="4" key="1">
    <citation type="journal article" date="2019" name="Int. J. Syst. Evol. Microbiol.">
        <title>The Global Catalogue of Microorganisms (GCM) 10K type strain sequencing project: providing services to taxonomists for standard genome sequencing and annotation.</title>
        <authorList>
            <consortium name="The Broad Institute Genomics Platform"/>
            <consortium name="The Broad Institute Genome Sequencing Center for Infectious Disease"/>
            <person name="Wu L."/>
            <person name="Ma J."/>
        </authorList>
    </citation>
    <scope>NUCLEOTIDE SEQUENCE [LARGE SCALE GENOMIC DNA]</scope>
    <source>
        <strain evidence="4">CGMCC 4.7304</strain>
    </source>
</reference>
<keyword evidence="4" id="KW-1185">Reference proteome</keyword>
<dbReference type="RefSeq" id="WP_390318681.1">
    <property type="nucleotide sequence ID" value="NZ_JBHSPB010000014.1"/>
</dbReference>
<evidence type="ECO:0000256" key="2">
    <source>
        <dbReference type="SAM" id="SignalP"/>
    </source>
</evidence>
<name>A0ABW0Z368_9ACTN</name>
<accession>A0ABW0Z368</accession>
<feature type="region of interest" description="Disordered" evidence="1">
    <location>
        <begin position="32"/>
        <end position="112"/>
    </location>
</feature>
<organism evidence="3 4">
    <name type="scientific">Streptomyces gamaensis</name>
    <dbReference type="NCBI Taxonomy" id="1763542"/>
    <lineage>
        <taxon>Bacteria</taxon>
        <taxon>Bacillati</taxon>
        <taxon>Actinomycetota</taxon>
        <taxon>Actinomycetes</taxon>
        <taxon>Kitasatosporales</taxon>
        <taxon>Streptomycetaceae</taxon>
        <taxon>Streptomyces</taxon>
    </lineage>
</organism>
<protein>
    <recommendedName>
        <fullName evidence="5">Secreted protein</fullName>
    </recommendedName>
</protein>
<dbReference type="Proteomes" id="UP001596083">
    <property type="component" value="Unassembled WGS sequence"/>
</dbReference>
<evidence type="ECO:0000256" key="1">
    <source>
        <dbReference type="SAM" id="MobiDB-lite"/>
    </source>
</evidence>
<feature type="region of interest" description="Disordered" evidence="1">
    <location>
        <begin position="126"/>
        <end position="159"/>
    </location>
</feature>
<comment type="caution">
    <text evidence="3">The sequence shown here is derived from an EMBL/GenBank/DDBJ whole genome shotgun (WGS) entry which is preliminary data.</text>
</comment>
<feature type="chain" id="PRO_5046085833" description="Secreted protein" evidence="2">
    <location>
        <begin position="21"/>
        <end position="171"/>
    </location>
</feature>
<evidence type="ECO:0008006" key="5">
    <source>
        <dbReference type="Google" id="ProtNLM"/>
    </source>
</evidence>
<keyword evidence="2" id="KW-0732">Signal</keyword>
<evidence type="ECO:0000313" key="4">
    <source>
        <dbReference type="Proteomes" id="UP001596083"/>
    </source>
</evidence>